<dbReference type="Proteomes" id="UP000651837">
    <property type="component" value="Unassembled WGS sequence"/>
</dbReference>
<name>A0A316DTF1_9FLAO</name>
<dbReference type="EMBL" id="QGGQ01000012">
    <property type="protein sequence ID" value="PWK21255.1"/>
    <property type="molecule type" value="Genomic_DNA"/>
</dbReference>
<evidence type="ECO:0000313" key="2">
    <source>
        <dbReference type="EMBL" id="MBD1262423.1"/>
    </source>
</evidence>
<comment type="caution">
    <text evidence="3">The sequence shown here is derived from an EMBL/GenBank/DDBJ whole genome shotgun (WGS) entry which is preliminary data.</text>
</comment>
<dbReference type="Proteomes" id="UP000245667">
    <property type="component" value="Unassembled WGS sequence"/>
</dbReference>
<organism evidence="3 4">
    <name type="scientific">Maribacter polysiphoniae</name>
    <dbReference type="NCBI Taxonomy" id="429344"/>
    <lineage>
        <taxon>Bacteria</taxon>
        <taxon>Pseudomonadati</taxon>
        <taxon>Bacteroidota</taxon>
        <taxon>Flavobacteriia</taxon>
        <taxon>Flavobacteriales</taxon>
        <taxon>Flavobacteriaceae</taxon>
        <taxon>Maribacter</taxon>
    </lineage>
</organism>
<dbReference type="Pfam" id="PF09603">
    <property type="entry name" value="Fib_succ_major"/>
    <property type="match status" value="1"/>
</dbReference>
<reference evidence="3 4" key="1">
    <citation type="submission" date="2018-05" db="EMBL/GenBank/DDBJ databases">
        <title>Genomic Encyclopedia of Archaeal and Bacterial Type Strains, Phase II (KMG-II): from individual species to whole genera.</title>
        <authorList>
            <person name="Goeker M."/>
        </authorList>
    </citation>
    <scope>NUCLEOTIDE SEQUENCE [LARGE SCALE GENOMIC DNA]</scope>
    <source>
        <strain evidence="3 4">DSM 23514</strain>
    </source>
</reference>
<accession>A0A316DTF1</accession>
<gene>
    <name evidence="2" type="ORF">HZY62_17630</name>
    <name evidence="3" type="ORF">LX92_03759</name>
</gene>
<dbReference type="NCBIfam" id="TIGR02145">
    <property type="entry name" value="Fib_succ_major"/>
    <property type="match status" value="1"/>
</dbReference>
<reference evidence="2 5" key="2">
    <citation type="submission" date="2020-07" db="EMBL/GenBank/DDBJ databases">
        <title>The draft genome sequence of Maribacter polysiphoniae KCTC 22021.</title>
        <authorList>
            <person name="Mu L."/>
        </authorList>
    </citation>
    <scope>NUCLEOTIDE SEQUENCE [LARGE SCALE GENOMIC DNA]</scope>
    <source>
        <strain evidence="2 5">KCTC 22021</strain>
    </source>
</reference>
<dbReference type="RefSeq" id="WP_109653877.1">
    <property type="nucleotide sequence ID" value="NZ_CAJQNU010000046.1"/>
</dbReference>
<dbReference type="OrthoDB" id="9805760at2"/>
<protein>
    <submittedName>
        <fullName evidence="2">Fibrobacter succinogenes major paralogous domain-containing protein</fullName>
    </submittedName>
    <submittedName>
        <fullName evidence="3">Uncharacterized protein (TIGR02145 family)</fullName>
    </submittedName>
</protein>
<feature type="domain" description="Fibrobacter succinogenes major paralogous" evidence="1">
    <location>
        <begin position="243"/>
        <end position="409"/>
    </location>
</feature>
<evidence type="ECO:0000313" key="5">
    <source>
        <dbReference type="Proteomes" id="UP000651837"/>
    </source>
</evidence>
<keyword evidence="5" id="KW-1185">Reference proteome</keyword>
<dbReference type="PROSITE" id="PS51257">
    <property type="entry name" value="PROKAR_LIPOPROTEIN"/>
    <property type="match status" value="1"/>
</dbReference>
<evidence type="ECO:0000313" key="3">
    <source>
        <dbReference type="EMBL" id="PWK21255.1"/>
    </source>
</evidence>
<proteinExistence type="predicted"/>
<sequence>MFTLIRNKSFFSKVLFVSAFLFMGCERDKDQESINIVITTKISFISETTAIGGGRIDNDGKGVVISRGICWDTVPLPTIQNIKTVDGYGDGSFISELKYLSPNTDYHVRAYASNAEGTTYGEEVTFKTNGSDLPIVQTAPLSLVTSTTGKSGGTIVFEGKGGVTARGVCWSVNPLPTIADQKTNNGMGIGSFSSTIVGLHSDSTYYVRAYATNNVGTAYGNSVYLKPLKSTIKDIDGNVYTTVAIGTQVWTVENLNVTKYKNGDPIEKIQDKSLWNNTETGAYCNYDNDVSNSNIYGKLYNWYAASDERNIAPEGWHVATYDEYLVLIDYLGGPWEAAEKMNNGSFKALPGGKRNRDGIFFDKGSLPYFWTATEYHEGSAWARYLLLDEGELNIINLSKNYGFSIRCIRD</sequence>
<dbReference type="AlphaFoldDB" id="A0A316DTF1"/>
<dbReference type="EMBL" id="JACWLN010000011">
    <property type="protein sequence ID" value="MBD1262423.1"/>
    <property type="molecule type" value="Genomic_DNA"/>
</dbReference>
<evidence type="ECO:0000313" key="4">
    <source>
        <dbReference type="Proteomes" id="UP000245667"/>
    </source>
</evidence>
<dbReference type="InterPro" id="IPR011871">
    <property type="entry name" value="Fib_succ_major"/>
</dbReference>
<evidence type="ECO:0000259" key="1">
    <source>
        <dbReference type="Pfam" id="PF09603"/>
    </source>
</evidence>